<feature type="binding site" evidence="5">
    <location>
        <position position="65"/>
    </location>
    <ligand>
        <name>Fe cation</name>
        <dbReference type="ChEBI" id="CHEBI:24875"/>
        <label>1</label>
    </ligand>
</feature>
<evidence type="ECO:0000256" key="4">
    <source>
        <dbReference type="ARBA" id="ARBA00025742"/>
    </source>
</evidence>
<dbReference type="GO" id="GO:0004115">
    <property type="term" value="F:3',5'-cyclic-AMP phosphodiesterase activity"/>
    <property type="evidence" value="ECO:0007669"/>
    <property type="project" value="UniProtKB-EC"/>
</dbReference>
<protein>
    <recommendedName>
        <fullName evidence="5">3',5'-cyclic adenosine monophosphate phosphodiesterase CpdA</fullName>
        <shortName evidence="5">3',5'-cyclic AMP phosphodiesterase</shortName>
        <shortName evidence="5">cAMP phosphodiesterase</shortName>
        <ecNumber evidence="5">3.1.4.53</ecNumber>
    </recommendedName>
</protein>
<dbReference type="CDD" id="cd07402">
    <property type="entry name" value="MPP_GpdQ"/>
    <property type="match status" value="1"/>
</dbReference>
<feature type="binding site" evidence="5">
    <location>
        <position position="25"/>
    </location>
    <ligand>
        <name>AMP</name>
        <dbReference type="ChEBI" id="CHEBI:456215"/>
    </ligand>
</feature>
<dbReference type="InterPro" id="IPR004843">
    <property type="entry name" value="Calcineurin-like_PHP"/>
</dbReference>
<dbReference type="SUPFAM" id="SSF56300">
    <property type="entry name" value="Metallo-dependent phosphatases"/>
    <property type="match status" value="1"/>
</dbReference>
<keyword evidence="5" id="KW-0114">cAMP</keyword>
<dbReference type="InterPro" id="IPR050884">
    <property type="entry name" value="CNP_phosphodiesterase-III"/>
</dbReference>
<keyword evidence="3 5" id="KW-0408">Iron</keyword>
<feature type="binding site" evidence="5">
    <location>
        <position position="204"/>
    </location>
    <ligand>
        <name>AMP</name>
        <dbReference type="ChEBI" id="CHEBI:456215"/>
    </ligand>
</feature>
<dbReference type="InterPro" id="IPR029052">
    <property type="entry name" value="Metallo-depent_PP-like"/>
</dbReference>
<gene>
    <name evidence="5 7" type="primary">cpdA</name>
    <name evidence="7" type="ORF">SNR37_002991</name>
</gene>
<dbReference type="Pfam" id="PF00149">
    <property type="entry name" value="Metallophos"/>
    <property type="match status" value="1"/>
</dbReference>
<feature type="binding site" evidence="5">
    <location>
        <position position="163"/>
    </location>
    <ligand>
        <name>Fe cation</name>
        <dbReference type="ChEBI" id="CHEBI:24875"/>
        <label>2</label>
    </ligand>
</feature>
<comment type="caution">
    <text evidence="7">The sequence shown here is derived from an EMBL/GenBank/DDBJ whole genome shotgun (WGS) entry which is preliminary data.</text>
</comment>
<evidence type="ECO:0000313" key="8">
    <source>
        <dbReference type="Proteomes" id="UP001310248"/>
    </source>
</evidence>
<feature type="binding site" evidence="5">
    <location>
        <position position="204"/>
    </location>
    <ligand>
        <name>Fe cation</name>
        <dbReference type="ChEBI" id="CHEBI:24875"/>
        <label>1</label>
    </ligand>
</feature>
<name>A0ABU7G2E4_9ALTE</name>
<evidence type="ECO:0000256" key="1">
    <source>
        <dbReference type="ARBA" id="ARBA00022723"/>
    </source>
</evidence>
<keyword evidence="1 5" id="KW-0479">Metal-binding</keyword>
<sequence length="274" mass="31083">MAFTKLNINTAPDGSVYLLQVTDTHLFADEQTGLLGVNTNDSFTAVIENIQSDNIPFEYILATGDLSQDHTKRSYQRFAERIADLDRPCVWLPGNHDMQENMLTLEQHGVLAAKQLVSEHWQIIMLDTQLEGEPHGVMSQRQLDNLAEALAEYPDKHVLIAMHHQAIPVGSKWLDQHNLKNADEFFAVIADYPNVRGVIFGHVHQNYEFQFDGIAFIATPSTCIQFLPLSANFALDHQQPGWRYLQLTAEGRIATRLRRLSERSFLPDPKSKGY</sequence>
<dbReference type="NCBIfam" id="NF008359">
    <property type="entry name" value="PRK11148.1"/>
    <property type="match status" value="1"/>
</dbReference>
<evidence type="ECO:0000313" key="7">
    <source>
        <dbReference type="EMBL" id="MEE1673566.1"/>
    </source>
</evidence>
<dbReference type="InterPro" id="IPR046379">
    <property type="entry name" value="cAMP_phosphodiest_CpdA"/>
</dbReference>
<keyword evidence="2 5" id="KW-0378">Hydrolase</keyword>
<dbReference type="InterPro" id="IPR026575">
    <property type="entry name" value="GpdQ/CpdA-like"/>
</dbReference>
<keyword evidence="5" id="KW-0547">Nucleotide-binding</keyword>
<feature type="domain" description="Calcineurin-like phosphoesterase" evidence="6">
    <location>
        <begin position="18"/>
        <end position="205"/>
    </location>
</feature>
<dbReference type="EMBL" id="JAYDYW010000005">
    <property type="protein sequence ID" value="MEE1673566.1"/>
    <property type="molecule type" value="Genomic_DNA"/>
</dbReference>
<feature type="binding site" evidence="5">
    <location>
        <position position="202"/>
    </location>
    <ligand>
        <name>Fe cation</name>
        <dbReference type="ChEBI" id="CHEBI:24875"/>
        <label>2</label>
    </ligand>
</feature>
<dbReference type="PANTHER" id="PTHR42988">
    <property type="entry name" value="PHOSPHOHYDROLASE"/>
    <property type="match status" value="1"/>
</dbReference>
<feature type="binding site" evidence="5">
    <location>
        <position position="65"/>
    </location>
    <ligand>
        <name>AMP</name>
        <dbReference type="ChEBI" id="CHEBI:456215"/>
    </ligand>
</feature>
<feature type="binding site" evidence="5">
    <location>
        <position position="65"/>
    </location>
    <ligand>
        <name>Fe cation</name>
        <dbReference type="ChEBI" id="CHEBI:24875"/>
        <label>2</label>
    </ligand>
</feature>
<dbReference type="HAMAP" id="MF_00905">
    <property type="entry name" value="cAMP_phosphodiest_CpdA"/>
    <property type="match status" value="1"/>
</dbReference>
<accession>A0ABU7G2E4</accession>
<feature type="binding site" evidence="5">
    <location>
        <position position="25"/>
    </location>
    <ligand>
        <name>Fe cation</name>
        <dbReference type="ChEBI" id="CHEBI:24875"/>
        <label>1</label>
    </ligand>
</feature>
<feature type="binding site" evidence="5">
    <location>
        <begin position="95"/>
        <end position="96"/>
    </location>
    <ligand>
        <name>AMP</name>
        <dbReference type="ChEBI" id="CHEBI:456215"/>
    </ligand>
</feature>
<dbReference type="EC" id="3.1.4.53" evidence="5"/>
<evidence type="ECO:0000256" key="2">
    <source>
        <dbReference type="ARBA" id="ARBA00022801"/>
    </source>
</evidence>
<comment type="similarity">
    <text evidence="4 5">Belongs to the cyclic nucleotide phosphodiesterase class-III family.</text>
</comment>
<dbReference type="RefSeq" id="WP_329774842.1">
    <property type="nucleotide sequence ID" value="NZ_JAYDYW010000005.1"/>
</dbReference>
<keyword evidence="8" id="KW-1185">Reference proteome</keyword>
<dbReference type="Gene3D" id="3.60.21.10">
    <property type="match status" value="1"/>
</dbReference>
<evidence type="ECO:0000256" key="3">
    <source>
        <dbReference type="ARBA" id="ARBA00023004"/>
    </source>
</evidence>
<reference evidence="8" key="1">
    <citation type="submission" date="2023-07" db="EMBL/GenBank/DDBJ databases">
        <title>Draft genome sequence of Agarivorans aestuarii strain ZMCS4, a CAZymes producing bacteria isolated from the marine brown algae Clodostephus spongiosus.</title>
        <authorList>
            <person name="Lorente B."/>
            <person name="Cabral C."/>
            <person name="Frias J."/>
            <person name="Faria J."/>
            <person name="Toubarro D."/>
        </authorList>
    </citation>
    <scope>NUCLEOTIDE SEQUENCE [LARGE SCALE GENOMIC DNA]</scope>
    <source>
        <strain evidence="8">ZMCS4</strain>
    </source>
</reference>
<comment type="cofactor">
    <cofactor evidence="5">
        <name>Fe(2+)</name>
        <dbReference type="ChEBI" id="CHEBI:29033"/>
    </cofactor>
    <text evidence="5">Binds 2 Fe(2+) ions per subunit.</text>
</comment>
<evidence type="ECO:0000259" key="6">
    <source>
        <dbReference type="Pfam" id="PF00149"/>
    </source>
</evidence>
<feature type="binding site" evidence="5">
    <location>
        <position position="95"/>
    </location>
    <ligand>
        <name>Fe cation</name>
        <dbReference type="ChEBI" id="CHEBI:24875"/>
        <label>2</label>
    </ligand>
</feature>
<proteinExistence type="inferred from homology"/>
<evidence type="ECO:0000256" key="5">
    <source>
        <dbReference type="HAMAP-Rule" id="MF_00905"/>
    </source>
</evidence>
<comment type="catalytic activity">
    <reaction evidence="5">
        <text>3',5'-cyclic AMP + H2O = AMP + H(+)</text>
        <dbReference type="Rhea" id="RHEA:25277"/>
        <dbReference type="ChEBI" id="CHEBI:15377"/>
        <dbReference type="ChEBI" id="CHEBI:15378"/>
        <dbReference type="ChEBI" id="CHEBI:58165"/>
        <dbReference type="ChEBI" id="CHEBI:456215"/>
        <dbReference type="EC" id="3.1.4.53"/>
    </reaction>
</comment>
<comment type="function">
    <text evidence="5">Hydrolyzes cAMP to 5'-AMP. Plays an important regulatory role in modulating the intracellular concentration of cAMP, thereby influencing cAMP-dependent processes.</text>
</comment>
<organism evidence="7 8">
    <name type="scientific">Agarivorans aestuarii</name>
    <dbReference type="NCBI Taxonomy" id="1563703"/>
    <lineage>
        <taxon>Bacteria</taxon>
        <taxon>Pseudomonadati</taxon>
        <taxon>Pseudomonadota</taxon>
        <taxon>Gammaproteobacteria</taxon>
        <taxon>Alteromonadales</taxon>
        <taxon>Alteromonadaceae</taxon>
        <taxon>Agarivorans</taxon>
    </lineage>
</organism>
<feature type="binding site" evidence="5">
    <location>
        <position position="23"/>
    </location>
    <ligand>
        <name>Fe cation</name>
        <dbReference type="ChEBI" id="CHEBI:24875"/>
        <label>1</label>
    </ligand>
</feature>
<dbReference type="PANTHER" id="PTHR42988:SF2">
    <property type="entry name" value="CYCLIC NUCLEOTIDE PHOSPHODIESTERASE CBUA0032-RELATED"/>
    <property type="match status" value="1"/>
</dbReference>
<dbReference type="Proteomes" id="UP001310248">
    <property type="component" value="Unassembled WGS sequence"/>
</dbReference>